<dbReference type="EMBL" id="CAJFCV020000003">
    <property type="protein sequence ID" value="CAG9110193.1"/>
    <property type="molecule type" value="Genomic_DNA"/>
</dbReference>
<dbReference type="EMBL" id="CAJFDI010000003">
    <property type="protein sequence ID" value="CAD5222421.1"/>
    <property type="molecule type" value="Genomic_DNA"/>
</dbReference>
<gene>
    <name evidence="2" type="ORF">BXYJ_LOCUS7389</name>
</gene>
<evidence type="ECO:0000313" key="3">
    <source>
        <dbReference type="Proteomes" id="UP000095284"/>
    </source>
</evidence>
<dbReference type="PROSITE" id="PS51819">
    <property type="entry name" value="VOC"/>
    <property type="match status" value="2"/>
</dbReference>
<feature type="domain" description="VOC" evidence="1">
    <location>
        <begin position="131"/>
        <end position="253"/>
    </location>
</feature>
<organism evidence="3 5">
    <name type="scientific">Bursaphelenchus xylophilus</name>
    <name type="common">Pinewood nematode worm</name>
    <name type="synonym">Aphelenchoides xylophilus</name>
    <dbReference type="NCBI Taxonomy" id="6326"/>
    <lineage>
        <taxon>Eukaryota</taxon>
        <taxon>Metazoa</taxon>
        <taxon>Ecdysozoa</taxon>
        <taxon>Nematoda</taxon>
        <taxon>Chromadorea</taxon>
        <taxon>Rhabditida</taxon>
        <taxon>Tylenchina</taxon>
        <taxon>Tylenchomorpha</taxon>
        <taxon>Aphelenchoidea</taxon>
        <taxon>Aphelenchoididae</taxon>
        <taxon>Bursaphelenchus</taxon>
    </lineage>
</organism>
<dbReference type="eggNOG" id="KOG2943">
    <property type="taxonomic scope" value="Eukaryota"/>
</dbReference>
<name>A0A1I7SQP4_BURXY</name>
<dbReference type="WBParaSite" id="BXY_1535700.1">
    <property type="protein sequence ID" value="BXY_1535700.1"/>
    <property type="gene ID" value="BXY_1535700"/>
</dbReference>
<proteinExistence type="predicted"/>
<keyword evidence="4" id="KW-1185">Reference proteome</keyword>
<dbReference type="InterPro" id="IPR037523">
    <property type="entry name" value="VOC_core"/>
</dbReference>
<accession>A0A1I7SQP4</accession>
<dbReference type="Proteomes" id="UP000659654">
    <property type="component" value="Unassembled WGS sequence"/>
</dbReference>
<protein>
    <submittedName>
        <fullName evidence="2">(pine wood nematode) hypothetical protein</fullName>
    </submittedName>
</protein>
<dbReference type="Proteomes" id="UP000582659">
    <property type="component" value="Unassembled WGS sequence"/>
</dbReference>
<evidence type="ECO:0000313" key="4">
    <source>
        <dbReference type="Proteomes" id="UP000659654"/>
    </source>
</evidence>
<reference evidence="2" key="2">
    <citation type="submission" date="2020-09" db="EMBL/GenBank/DDBJ databases">
        <authorList>
            <person name="Kikuchi T."/>
        </authorList>
    </citation>
    <scope>NUCLEOTIDE SEQUENCE</scope>
    <source>
        <strain evidence="2">Ka4C1</strain>
    </source>
</reference>
<dbReference type="Gene3D" id="3.10.180.10">
    <property type="entry name" value="2,3-Dihydroxybiphenyl 1,2-Dioxygenase, domain 1"/>
    <property type="match status" value="2"/>
</dbReference>
<feature type="domain" description="VOC" evidence="1">
    <location>
        <begin position="4"/>
        <end position="126"/>
    </location>
</feature>
<evidence type="ECO:0000313" key="2">
    <source>
        <dbReference type="EMBL" id="CAD5222421.1"/>
    </source>
</evidence>
<evidence type="ECO:0000313" key="5">
    <source>
        <dbReference type="WBParaSite" id="BXY_1535700.1"/>
    </source>
</evidence>
<sequence>MAARALHYVFRVGNRQKSYDFFVKTLQMKVLRHEEFKDGCTATCNGPYDGSWSKTMVGYGHEDKHFVLELTYNYGIGKYALGNDYEAIHIENDAVYHELKGKSEQGPENSLLVRDPDGHKFYIYPGTREFPIRKVTVNVKNLKESREFWKEHLGMDEVSHTEDAFVLAFGPDQASWEIRQLPQGTKLDRAEAFGRIAFSYPTDKLKALQDKIRALNPHYIQKELVKLDTPDKASVWVVILRDPNDHEICFVGEKEYLELSQFDHNADKALQKAIAEDDSDKWYDK</sequence>
<reference evidence="5" key="1">
    <citation type="submission" date="2016-11" db="UniProtKB">
        <authorList>
            <consortium name="WormBaseParasite"/>
        </authorList>
    </citation>
    <scope>IDENTIFICATION</scope>
</reference>
<dbReference type="PANTHER" id="PTHR46466:SF1">
    <property type="entry name" value="GLYOXALASE DOMAIN-CONTAINING PROTEIN 4"/>
    <property type="match status" value="1"/>
</dbReference>
<dbReference type="InterPro" id="IPR043193">
    <property type="entry name" value="GLOD4"/>
</dbReference>
<evidence type="ECO:0000259" key="1">
    <source>
        <dbReference type="PROSITE" id="PS51819"/>
    </source>
</evidence>
<dbReference type="PANTHER" id="PTHR46466">
    <property type="entry name" value="GLYOXALASE DOMAIN-CONTAINING PROTEIN 4"/>
    <property type="match status" value="1"/>
</dbReference>
<dbReference type="SUPFAM" id="SSF54593">
    <property type="entry name" value="Glyoxalase/Bleomycin resistance protein/Dihydroxybiphenyl dioxygenase"/>
    <property type="match status" value="2"/>
</dbReference>
<dbReference type="AlphaFoldDB" id="A0A1I7SQP4"/>
<dbReference type="SMR" id="A0A1I7SQP4"/>
<dbReference type="Proteomes" id="UP000095284">
    <property type="component" value="Unplaced"/>
</dbReference>
<dbReference type="OrthoDB" id="1545884at2759"/>
<dbReference type="InterPro" id="IPR029068">
    <property type="entry name" value="Glyas_Bleomycin-R_OHBP_Dase"/>
</dbReference>
<dbReference type="Pfam" id="PF21701">
    <property type="entry name" value="GLOD4_C"/>
    <property type="match status" value="1"/>
</dbReference>